<dbReference type="SUPFAM" id="SSF56645">
    <property type="entry name" value="Acyl-CoA dehydrogenase NM domain-like"/>
    <property type="match status" value="1"/>
</dbReference>
<dbReference type="SUPFAM" id="SSF47203">
    <property type="entry name" value="Acyl-CoA dehydrogenase C-terminal domain-like"/>
    <property type="match status" value="1"/>
</dbReference>
<dbReference type="InterPro" id="IPR036250">
    <property type="entry name" value="AcylCo_DH-like_C"/>
</dbReference>
<dbReference type="InterPro" id="IPR037069">
    <property type="entry name" value="AcylCoA_DH/ox_N_sf"/>
</dbReference>
<dbReference type="PIRSF" id="PIRSF016578">
    <property type="entry name" value="HsaA"/>
    <property type="match status" value="1"/>
</dbReference>
<comment type="caution">
    <text evidence="3">The sequence shown here is derived from an EMBL/GenBank/DDBJ whole genome shotgun (WGS) entry which is preliminary data.</text>
</comment>
<dbReference type="PANTHER" id="PTHR48083">
    <property type="entry name" value="MEDIUM-CHAIN SPECIFIC ACYL-COA DEHYDROGENASE, MITOCHONDRIAL-RELATED"/>
    <property type="match status" value="1"/>
</dbReference>
<evidence type="ECO:0000313" key="4">
    <source>
        <dbReference type="Proteomes" id="UP001150259"/>
    </source>
</evidence>
<accession>A0ABT5GL79</accession>
<reference evidence="3 4" key="1">
    <citation type="submission" date="2022-11" db="EMBL/GenBank/DDBJ databases">
        <title>Anaerobic phenanthrene biodegradation by a DNRA strain PheN6.</title>
        <authorList>
            <person name="Zhang Z."/>
        </authorList>
    </citation>
    <scope>NUCLEOTIDE SEQUENCE [LARGE SCALE GENOMIC DNA]</scope>
    <source>
        <strain evidence="3 4">PheN6</strain>
    </source>
</reference>
<dbReference type="InterPro" id="IPR009100">
    <property type="entry name" value="AcylCoA_DH/oxidase_NM_dom_sf"/>
</dbReference>
<organism evidence="3 4">
    <name type="scientific">Intrasporangium calvum</name>
    <dbReference type="NCBI Taxonomy" id="53358"/>
    <lineage>
        <taxon>Bacteria</taxon>
        <taxon>Bacillati</taxon>
        <taxon>Actinomycetota</taxon>
        <taxon>Actinomycetes</taxon>
        <taxon>Micrococcales</taxon>
        <taxon>Intrasporangiaceae</taxon>
        <taxon>Intrasporangium</taxon>
    </lineage>
</organism>
<dbReference type="EMBL" id="JAPFQL010000087">
    <property type="protein sequence ID" value="MDC5698844.1"/>
    <property type="molecule type" value="Genomic_DNA"/>
</dbReference>
<keyword evidence="4" id="KW-1185">Reference proteome</keyword>
<dbReference type="InterPro" id="IPR046373">
    <property type="entry name" value="Acyl-CoA_Oxase/DH_mid-dom_sf"/>
</dbReference>
<evidence type="ECO:0000256" key="1">
    <source>
        <dbReference type="ARBA" id="ARBA00023002"/>
    </source>
</evidence>
<keyword evidence="1" id="KW-0560">Oxidoreductase</keyword>
<evidence type="ECO:0000259" key="2">
    <source>
        <dbReference type="Pfam" id="PF08028"/>
    </source>
</evidence>
<gene>
    <name evidence="3" type="ORF">OO014_16445</name>
</gene>
<dbReference type="PANTHER" id="PTHR48083:SF19">
    <property type="entry name" value="FLAVIN-DEPENDENT MONOOXYGENASE, OXYGENASE SUBUNIT HSAA"/>
    <property type="match status" value="1"/>
</dbReference>
<dbReference type="RefSeq" id="WP_272463408.1">
    <property type="nucleotide sequence ID" value="NZ_JAPFQL010000087.1"/>
</dbReference>
<dbReference type="Gene3D" id="1.20.140.10">
    <property type="entry name" value="Butyryl-CoA Dehydrogenase, subunit A, domain 3"/>
    <property type="match status" value="1"/>
</dbReference>
<feature type="domain" description="Acyl-CoA dehydrogenase C-terminal" evidence="2">
    <location>
        <begin position="241"/>
        <end position="363"/>
    </location>
</feature>
<dbReference type="Gene3D" id="2.40.110.10">
    <property type="entry name" value="Butyryl-CoA Dehydrogenase, subunit A, domain 2"/>
    <property type="match status" value="1"/>
</dbReference>
<dbReference type="InterPro" id="IPR013107">
    <property type="entry name" value="Acyl-CoA_DH_C"/>
</dbReference>
<proteinExistence type="predicted"/>
<name>A0ABT5GL79_9MICO</name>
<dbReference type="Proteomes" id="UP001150259">
    <property type="component" value="Unassembled WGS sequence"/>
</dbReference>
<dbReference type="Gene3D" id="1.10.540.10">
    <property type="entry name" value="Acyl-CoA dehydrogenase/oxidase, N-terminal domain"/>
    <property type="match status" value="1"/>
</dbReference>
<sequence length="390" mass="43161">MTDVLGNIRESVSVLKGEAKLSDDLGKLTDTTAQILRDSGVIRLYQPTEWSGYEAHPVEFMEAAMTVGAASPSAGWVTGVVGVHPWEIAMMDPRLQEEIWGEDPDTWTASPYAPFGRAKRVDGGYLFTGQWPYSTGTDHSDWVILGGMVTGDDGQPTMPPDIRHFVIPRKDYEIVEESWNVLGLKGTGSKDVRMTDVFVPEYRVVDAMKMSNGGYEDRQPGKTLYRLKFPVVFSAAINSGTLGIAIGALETYRSYMEQRVSADGRVAKNDPIQLNVYAEAAADVAASRVVLLNDMKELFDHVDKGGDVTWTQRLTIRRNGVRAVHRAVDAVDRLYKMSGAQGIHERHPNERYWRDMQSGLVHICNVSEPISVEWAINDLGGEPSVPPVFA</sequence>
<evidence type="ECO:0000313" key="3">
    <source>
        <dbReference type="EMBL" id="MDC5698844.1"/>
    </source>
</evidence>
<protein>
    <submittedName>
        <fullName evidence="3">Acyl-CoA dehydrogenase family protein</fullName>
    </submittedName>
</protein>
<dbReference type="Pfam" id="PF08028">
    <property type="entry name" value="Acyl-CoA_dh_2"/>
    <property type="match status" value="1"/>
</dbReference>
<dbReference type="InterPro" id="IPR050741">
    <property type="entry name" value="Acyl-CoA_dehydrogenase"/>
</dbReference>